<dbReference type="InterPro" id="IPR016187">
    <property type="entry name" value="CTDL_fold"/>
</dbReference>
<dbReference type="InterPro" id="IPR007110">
    <property type="entry name" value="Ig-like_dom"/>
</dbReference>
<keyword evidence="6 9" id="KW-1015">Disulfide bond</keyword>
<evidence type="ECO:0000256" key="11">
    <source>
        <dbReference type="SAM" id="SignalP"/>
    </source>
</evidence>
<keyword evidence="2" id="KW-0964">Secreted</keyword>
<dbReference type="GO" id="GO:0010001">
    <property type="term" value="P:glial cell differentiation"/>
    <property type="evidence" value="ECO:0007669"/>
    <property type="project" value="TreeGrafter"/>
</dbReference>
<dbReference type="GO" id="GO:0072534">
    <property type="term" value="C:perineuronal net"/>
    <property type="evidence" value="ECO:0007669"/>
    <property type="project" value="TreeGrafter"/>
</dbReference>
<dbReference type="GO" id="GO:0007417">
    <property type="term" value="P:central nervous system development"/>
    <property type="evidence" value="ECO:0007669"/>
    <property type="project" value="TreeGrafter"/>
</dbReference>
<keyword evidence="8" id="KW-0393">Immunoglobulin domain</keyword>
<evidence type="ECO:0000259" key="12">
    <source>
        <dbReference type="PROSITE" id="PS50835"/>
    </source>
</evidence>
<evidence type="ECO:0000256" key="7">
    <source>
        <dbReference type="ARBA" id="ARBA00023180"/>
    </source>
</evidence>
<dbReference type="GO" id="GO:0005540">
    <property type="term" value="F:hyaluronic acid binding"/>
    <property type="evidence" value="ECO:0007669"/>
    <property type="project" value="InterPro"/>
</dbReference>
<dbReference type="InterPro" id="IPR000538">
    <property type="entry name" value="Link_dom"/>
</dbReference>
<evidence type="ECO:0000256" key="9">
    <source>
        <dbReference type="PROSITE-ProRule" id="PRU00323"/>
    </source>
</evidence>
<feature type="disulfide bond" evidence="9">
    <location>
        <begin position="322"/>
        <end position="343"/>
    </location>
</feature>
<name>A0A3S2UBE0_ORYJA</name>
<dbReference type="InterPro" id="IPR050691">
    <property type="entry name" value="Hyaluronan_bind_Proteoglycan"/>
</dbReference>
<feature type="chain" id="PRO_5018730083" description="Brevican" evidence="11">
    <location>
        <begin position="25"/>
        <end position="555"/>
    </location>
</feature>
<dbReference type="EMBL" id="CM012447">
    <property type="protein sequence ID" value="RVE67252.1"/>
    <property type="molecule type" value="Genomic_DNA"/>
</dbReference>
<dbReference type="InterPro" id="IPR013106">
    <property type="entry name" value="Ig_V-set"/>
</dbReference>
<dbReference type="PRINTS" id="PR01265">
    <property type="entry name" value="LINKMODULE"/>
</dbReference>
<evidence type="ECO:0000256" key="5">
    <source>
        <dbReference type="ARBA" id="ARBA00022974"/>
    </source>
</evidence>
<dbReference type="Gene3D" id="3.10.100.10">
    <property type="entry name" value="Mannose-Binding Protein A, subunit A"/>
    <property type="match status" value="2"/>
</dbReference>
<dbReference type="SUPFAM" id="SSF56436">
    <property type="entry name" value="C-type lectin-like"/>
    <property type="match status" value="2"/>
</dbReference>
<comment type="caution">
    <text evidence="9">Lacks conserved residue(s) required for the propagation of feature annotation.</text>
</comment>
<keyword evidence="4" id="KW-0677">Repeat</keyword>
<sequence length="555" mass="60111">MPRTGTRRVVVLPLLCAVVHLSLALPTPITPFYDEVEHLRVNIPHSGPVSAPLGSSISIPCLVSSSSSSSSSAPRVKWTVVSGGKETPILVARGHRVKINEDYRDRAALLNYTSFPLDPTLWLGDLRHADSGFYRCEVQQGLEDTSDVFQLKVKGVVFHYRDASDRYAFSFQQALRACEVIGAQMATPEQLLAAYHDGYEQCDAGWLADRSVRYPIQEPRDGCYGDMDGQPGVRNYGTMDPDNLYDVYCYVEETGGTDGRRPPSVGPHGLPLVGALQGEVFHDDVPQQLSFHEALAFCGAAGARLATTAQLYAAWSQGLDHCSPGWLADGSVRYPIRNPRERCGGPQAGVKTLYRFSNQTGFPEASTLHDVFCFKETSRNSSDDVSTEPEDFEQNVVILMQTEQEVQLSQRAETVEREAQSRLESFSAPPETVTGNPPAGPTKDPQQNQNQSEPDEGGADLWGSATAPSDDLDRILLTSPVVPAETTDSLWTHTDGSGEPAQERSSAAETLAVAVETLAATSHAPPPIPSLRPPARTDRAHLPPPQPPGPGPSAS</sequence>
<dbReference type="InterPro" id="IPR016186">
    <property type="entry name" value="C-type_lectin-like/link_sf"/>
</dbReference>
<evidence type="ECO:0008006" key="16">
    <source>
        <dbReference type="Google" id="ProtNLM"/>
    </source>
</evidence>
<evidence type="ECO:0000256" key="6">
    <source>
        <dbReference type="ARBA" id="ARBA00023157"/>
    </source>
</evidence>
<dbReference type="CDD" id="cd03517">
    <property type="entry name" value="Link_domain_CSPGs_modules_1_3"/>
    <property type="match status" value="1"/>
</dbReference>
<dbReference type="InterPro" id="IPR013783">
    <property type="entry name" value="Ig-like_fold"/>
</dbReference>
<dbReference type="Pfam" id="PF00193">
    <property type="entry name" value="Xlink"/>
    <property type="match status" value="2"/>
</dbReference>
<dbReference type="AlphaFoldDB" id="A0A3S2UBE0"/>
<dbReference type="PANTHER" id="PTHR22804">
    <property type="entry name" value="AGGRECAN/VERSICAN PROTEOGLYCAN"/>
    <property type="match status" value="1"/>
</dbReference>
<feature type="compositionally biased region" description="Pro residues" evidence="10">
    <location>
        <begin position="542"/>
        <end position="555"/>
    </location>
</feature>
<feature type="compositionally biased region" description="Low complexity" evidence="10">
    <location>
        <begin position="505"/>
        <end position="522"/>
    </location>
</feature>
<dbReference type="GO" id="GO:0045202">
    <property type="term" value="C:synapse"/>
    <property type="evidence" value="ECO:0007669"/>
    <property type="project" value="TreeGrafter"/>
</dbReference>
<dbReference type="GO" id="GO:0005615">
    <property type="term" value="C:extracellular space"/>
    <property type="evidence" value="ECO:0007669"/>
    <property type="project" value="TreeGrafter"/>
</dbReference>
<feature type="region of interest" description="Disordered" evidence="10">
    <location>
        <begin position="485"/>
        <end position="555"/>
    </location>
</feature>
<evidence type="ECO:0000256" key="2">
    <source>
        <dbReference type="ARBA" id="ARBA00022525"/>
    </source>
</evidence>
<evidence type="ECO:0000256" key="8">
    <source>
        <dbReference type="ARBA" id="ARBA00023319"/>
    </source>
</evidence>
<evidence type="ECO:0000313" key="14">
    <source>
        <dbReference type="EMBL" id="RVE67252.1"/>
    </source>
</evidence>
<dbReference type="FunFam" id="3.10.100.10:FF:000011">
    <property type="entry name" value="Aggrecan core protein"/>
    <property type="match status" value="1"/>
</dbReference>
<dbReference type="SMART" id="SM00409">
    <property type="entry name" value="IG"/>
    <property type="match status" value="1"/>
</dbReference>
<evidence type="ECO:0000256" key="1">
    <source>
        <dbReference type="ARBA" id="ARBA00004613"/>
    </source>
</evidence>
<evidence type="ECO:0000256" key="3">
    <source>
        <dbReference type="ARBA" id="ARBA00022729"/>
    </source>
</evidence>
<proteinExistence type="predicted"/>
<dbReference type="PANTHER" id="PTHR22804:SF41">
    <property type="entry name" value="BREVICAN CORE PROTEIN"/>
    <property type="match status" value="1"/>
</dbReference>
<dbReference type="CDD" id="cd03520">
    <property type="entry name" value="Link_domain_CSPGs_modules_2_4"/>
    <property type="match status" value="1"/>
</dbReference>
<feature type="compositionally biased region" description="Polar residues" evidence="10">
    <location>
        <begin position="486"/>
        <end position="495"/>
    </location>
</feature>
<keyword evidence="5" id="KW-0654">Proteoglycan</keyword>
<reference evidence="14 15" key="1">
    <citation type="submission" date="2018-11" db="EMBL/GenBank/DDBJ databases">
        <authorList>
            <person name="Lopez-Roques C."/>
            <person name="Donnadieu C."/>
            <person name="Bouchez O."/>
            <person name="Klopp C."/>
            <person name="Cabau C."/>
            <person name="Zahm M."/>
        </authorList>
    </citation>
    <scope>NUCLEOTIDE SEQUENCE [LARGE SCALE GENOMIC DNA]</scope>
    <source>
        <strain evidence="14">RS831</strain>
        <tissue evidence="14">Whole body</tissue>
    </source>
</reference>
<dbReference type="GO" id="GO:0001501">
    <property type="term" value="P:skeletal system development"/>
    <property type="evidence" value="ECO:0007669"/>
    <property type="project" value="TreeGrafter"/>
</dbReference>
<dbReference type="GO" id="GO:0002052">
    <property type="term" value="P:positive regulation of neuroblast proliferation"/>
    <property type="evidence" value="ECO:0007669"/>
    <property type="project" value="TreeGrafter"/>
</dbReference>
<accession>A0A3S2UBE0</accession>
<feature type="disulfide bond" evidence="9">
    <location>
        <begin position="202"/>
        <end position="223"/>
    </location>
</feature>
<reference evidence="14 15" key="2">
    <citation type="submission" date="2019-01" db="EMBL/GenBank/DDBJ databases">
        <title>A chromosome length genome reference of the Java medaka (oryzias javanicus).</title>
        <authorList>
            <person name="Herpin A."/>
            <person name="Takehana Y."/>
            <person name="Naruse K."/>
            <person name="Ansai S."/>
            <person name="Kawaguchi M."/>
        </authorList>
    </citation>
    <scope>NUCLEOTIDE SEQUENCE [LARGE SCALE GENOMIC DNA]</scope>
    <source>
        <strain evidence="14">RS831</strain>
        <tissue evidence="14">Whole body</tissue>
    </source>
</reference>
<dbReference type="Gene3D" id="2.60.40.10">
    <property type="entry name" value="Immunoglobulins"/>
    <property type="match status" value="1"/>
</dbReference>
<dbReference type="Pfam" id="PF07686">
    <property type="entry name" value="V-set"/>
    <property type="match status" value="1"/>
</dbReference>
<evidence type="ECO:0000256" key="4">
    <source>
        <dbReference type="ARBA" id="ARBA00022737"/>
    </source>
</evidence>
<keyword evidence="15" id="KW-1185">Reference proteome</keyword>
<evidence type="ECO:0000259" key="13">
    <source>
        <dbReference type="PROSITE" id="PS50963"/>
    </source>
</evidence>
<keyword evidence="3 11" id="KW-0732">Signal</keyword>
<dbReference type="PROSITE" id="PS50835">
    <property type="entry name" value="IG_LIKE"/>
    <property type="match status" value="1"/>
</dbReference>
<dbReference type="Proteomes" id="UP000283210">
    <property type="component" value="Chromosome 11"/>
</dbReference>
<feature type="domain" description="Link" evidence="13">
    <location>
        <begin position="156"/>
        <end position="251"/>
    </location>
</feature>
<dbReference type="SMART" id="SM00445">
    <property type="entry name" value="LINK"/>
    <property type="match status" value="2"/>
</dbReference>
<dbReference type="PROSITE" id="PS50963">
    <property type="entry name" value="LINK_2"/>
    <property type="match status" value="2"/>
</dbReference>
<feature type="signal peptide" evidence="11">
    <location>
        <begin position="1"/>
        <end position="24"/>
    </location>
</feature>
<comment type="subcellular location">
    <subcellularLocation>
        <location evidence="1">Secreted</location>
    </subcellularLocation>
</comment>
<gene>
    <name evidence="14" type="ORF">OJAV_G00115780</name>
</gene>
<dbReference type="InterPro" id="IPR036179">
    <property type="entry name" value="Ig-like_dom_sf"/>
</dbReference>
<feature type="region of interest" description="Disordered" evidence="10">
    <location>
        <begin position="408"/>
        <end position="471"/>
    </location>
</feature>
<keyword evidence="7" id="KW-0325">Glycoprotein</keyword>
<dbReference type="SUPFAM" id="SSF48726">
    <property type="entry name" value="Immunoglobulin"/>
    <property type="match status" value="1"/>
</dbReference>
<dbReference type="PROSITE" id="PS01241">
    <property type="entry name" value="LINK_1"/>
    <property type="match status" value="2"/>
</dbReference>
<dbReference type="OrthoDB" id="418245at2759"/>
<protein>
    <recommendedName>
        <fullName evidence="16">Brevican</fullName>
    </recommendedName>
</protein>
<feature type="domain" description="Link" evidence="13">
    <location>
        <begin position="279"/>
        <end position="375"/>
    </location>
</feature>
<evidence type="ECO:0000256" key="10">
    <source>
        <dbReference type="SAM" id="MobiDB-lite"/>
    </source>
</evidence>
<dbReference type="FunFam" id="3.10.100.10:FF:000002">
    <property type="entry name" value="Hyaluronan proteoglycan link protein 1"/>
    <property type="match status" value="1"/>
</dbReference>
<feature type="domain" description="Ig-like" evidence="12">
    <location>
        <begin position="44"/>
        <end position="149"/>
    </location>
</feature>
<dbReference type="GO" id="GO:0007155">
    <property type="term" value="P:cell adhesion"/>
    <property type="evidence" value="ECO:0007669"/>
    <property type="project" value="InterPro"/>
</dbReference>
<dbReference type="InterPro" id="IPR003599">
    <property type="entry name" value="Ig_sub"/>
</dbReference>
<organism evidence="14 15">
    <name type="scientific">Oryzias javanicus</name>
    <name type="common">Javanese ricefish</name>
    <name type="synonym">Aplocheilus javanicus</name>
    <dbReference type="NCBI Taxonomy" id="123683"/>
    <lineage>
        <taxon>Eukaryota</taxon>
        <taxon>Metazoa</taxon>
        <taxon>Chordata</taxon>
        <taxon>Craniata</taxon>
        <taxon>Vertebrata</taxon>
        <taxon>Euteleostomi</taxon>
        <taxon>Actinopterygii</taxon>
        <taxon>Neopterygii</taxon>
        <taxon>Teleostei</taxon>
        <taxon>Neoteleostei</taxon>
        <taxon>Acanthomorphata</taxon>
        <taxon>Ovalentaria</taxon>
        <taxon>Atherinomorphae</taxon>
        <taxon>Beloniformes</taxon>
        <taxon>Adrianichthyidae</taxon>
        <taxon>Oryziinae</taxon>
        <taxon>Oryzias</taxon>
    </lineage>
</organism>
<evidence type="ECO:0000313" key="15">
    <source>
        <dbReference type="Proteomes" id="UP000283210"/>
    </source>
</evidence>